<feature type="transmembrane region" description="Helical" evidence="3">
    <location>
        <begin position="150"/>
        <end position="173"/>
    </location>
</feature>
<dbReference type="RefSeq" id="WP_187525380.1">
    <property type="nucleotide sequence ID" value="NZ_JACRTA010000002.1"/>
</dbReference>
<evidence type="ECO:0000256" key="1">
    <source>
        <dbReference type="SAM" id="Coils"/>
    </source>
</evidence>
<proteinExistence type="predicted"/>
<reference evidence="4" key="1">
    <citation type="submission" date="2020-08" db="EMBL/GenBank/DDBJ databases">
        <title>Genome public.</title>
        <authorList>
            <person name="Liu C."/>
            <person name="Sun Q."/>
        </authorList>
    </citation>
    <scope>NUCLEOTIDE SEQUENCE</scope>
    <source>
        <strain evidence="4">NSJ-24</strain>
    </source>
</reference>
<accession>A0A926IA03</accession>
<keyword evidence="5" id="KW-1185">Reference proteome</keyword>
<feature type="region of interest" description="Disordered" evidence="2">
    <location>
        <begin position="55"/>
        <end position="96"/>
    </location>
</feature>
<dbReference type="EMBL" id="JACRTA010000002">
    <property type="protein sequence ID" value="MBC8568650.1"/>
    <property type="molecule type" value="Genomic_DNA"/>
</dbReference>
<name>A0A926IA03_9FIRM</name>
<feature type="compositionally biased region" description="Basic and acidic residues" evidence="2">
    <location>
        <begin position="75"/>
        <end position="96"/>
    </location>
</feature>
<organism evidence="4 5">
    <name type="scientific">Lentihominibacter hominis</name>
    <dbReference type="NCBI Taxonomy" id="2763645"/>
    <lineage>
        <taxon>Bacteria</taxon>
        <taxon>Bacillati</taxon>
        <taxon>Bacillota</taxon>
        <taxon>Clostridia</taxon>
        <taxon>Peptostreptococcales</taxon>
        <taxon>Anaerovoracaceae</taxon>
        <taxon>Lentihominibacter</taxon>
    </lineage>
</organism>
<comment type="caution">
    <text evidence="4">The sequence shown here is derived from an EMBL/GenBank/DDBJ whole genome shotgun (WGS) entry which is preliminary data.</text>
</comment>
<keyword evidence="3" id="KW-0812">Transmembrane</keyword>
<evidence type="ECO:0000256" key="3">
    <source>
        <dbReference type="SAM" id="Phobius"/>
    </source>
</evidence>
<dbReference type="AlphaFoldDB" id="A0A926IA03"/>
<feature type="coiled-coil region" evidence="1">
    <location>
        <begin position="242"/>
        <end position="269"/>
    </location>
</feature>
<evidence type="ECO:0000313" key="4">
    <source>
        <dbReference type="EMBL" id="MBC8568650.1"/>
    </source>
</evidence>
<keyword evidence="3" id="KW-1133">Transmembrane helix</keyword>
<dbReference type="Pfam" id="PF10112">
    <property type="entry name" value="Halogen_Hydrol"/>
    <property type="match status" value="1"/>
</dbReference>
<gene>
    <name evidence="4" type="ORF">H8692_07765</name>
</gene>
<sequence>MKGQDWNNLGNDLNRIIENAVHMGNFGHLNESINDTIREAFPGSGEEFRSNDGWDFDLSKKKDRQPIKNSQWKSSDFKSANDKKNSGTGTRGRDSFRNTGHLDVKIFASGSKRKAGSLAMLIGGVLLAIFSLVPLVTFMLGAVMHIDSMGIGSSILFILMILSGGILITKGILGMRLASRFDQHIRSLGGDTYADVKKLSLYCHRTEKDVVKELKKMMRKGWFLQGHFDDGEKCFMVTNEAYEQYLDTMKNAKIRKEETRRKAEEEARRNGGLTPEVRAIIKKGNEYIESIRKSNDAIPGDQISEKIYRMEMLVRRIFRQTEAHPENAQDLRKLMEYYLPMTVKLLKAYEELDGQPVQGENILKSKNEIEGTLDTLNIAFEKLLDSLFQDTAWDVSSDISVLQTMLAQEGLTDDGFINK</sequence>
<feature type="transmembrane region" description="Helical" evidence="3">
    <location>
        <begin position="118"/>
        <end position="144"/>
    </location>
</feature>
<evidence type="ECO:0000256" key="2">
    <source>
        <dbReference type="SAM" id="MobiDB-lite"/>
    </source>
</evidence>
<dbReference type="Proteomes" id="UP000610862">
    <property type="component" value="Unassembled WGS sequence"/>
</dbReference>
<keyword evidence="1" id="KW-0175">Coiled coil</keyword>
<evidence type="ECO:0000313" key="5">
    <source>
        <dbReference type="Proteomes" id="UP000610862"/>
    </source>
</evidence>
<protein>
    <submittedName>
        <fullName evidence="4">5-bromo-4-chloroindolyl phosphate hydrolysis family protein</fullName>
    </submittedName>
</protein>
<feature type="compositionally biased region" description="Basic and acidic residues" evidence="2">
    <location>
        <begin position="55"/>
        <end position="66"/>
    </location>
</feature>
<keyword evidence="3" id="KW-0472">Membrane</keyword>
<dbReference type="InterPro" id="IPR018770">
    <property type="entry name" value="ChloroindolylP_hydrolase"/>
</dbReference>